<reference evidence="1 2" key="1">
    <citation type="submission" date="2021-01" db="EMBL/GenBank/DDBJ databases">
        <title>Genomic Encyclopedia of Type Strains, Phase IV (KMG-IV): sequencing the most valuable type-strain genomes for metagenomic binning, comparative biology and taxonomic classification.</title>
        <authorList>
            <person name="Goeker M."/>
        </authorList>
    </citation>
    <scope>NUCLEOTIDE SEQUENCE [LARGE SCALE GENOMIC DNA]</scope>
    <source>
        <strain evidence="1 2">DSM 21461</strain>
    </source>
</reference>
<gene>
    <name evidence="1" type="ORF">JOD41_000992</name>
</gene>
<comment type="caution">
    <text evidence="1">The sequence shown here is derived from an EMBL/GenBank/DDBJ whole genome shotgun (WGS) entry which is preliminary data.</text>
</comment>
<dbReference type="RefSeq" id="WP_205051832.1">
    <property type="nucleotide sequence ID" value="NZ_JAFBDH010000004.1"/>
</dbReference>
<protein>
    <submittedName>
        <fullName evidence="1">Uncharacterized protein</fullName>
    </submittedName>
</protein>
<dbReference type="EMBL" id="JAFBDH010000004">
    <property type="protein sequence ID" value="MBM7550257.1"/>
    <property type="molecule type" value="Genomic_DNA"/>
</dbReference>
<dbReference type="Proteomes" id="UP000720595">
    <property type="component" value="Unassembled WGS sequence"/>
</dbReference>
<evidence type="ECO:0000313" key="2">
    <source>
        <dbReference type="Proteomes" id="UP000720595"/>
    </source>
</evidence>
<name>A0ABS2MJQ4_9FIRM</name>
<keyword evidence="2" id="KW-1185">Reference proteome</keyword>
<organism evidence="1 2">
    <name type="scientific">Peptoniphilus gorbachii</name>
    <dbReference type="NCBI Taxonomy" id="411567"/>
    <lineage>
        <taxon>Bacteria</taxon>
        <taxon>Bacillati</taxon>
        <taxon>Bacillota</taxon>
        <taxon>Tissierellia</taxon>
        <taxon>Tissierellales</taxon>
        <taxon>Peptoniphilaceae</taxon>
        <taxon>Peptoniphilus</taxon>
    </lineage>
</organism>
<proteinExistence type="predicted"/>
<sequence length="127" mass="15044">MVILKKISFSNEEVVYEYYPEGKTEFPGIIAADLKERKVFLKKISQKDFYRKILGSELNDMRDSINNMRVENGEEPYTEEELSLYDPDKDYGGYVYSEKAISKLEEFLETNNYKDECIVAWYMQKLC</sequence>
<evidence type="ECO:0000313" key="1">
    <source>
        <dbReference type="EMBL" id="MBM7550257.1"/>
    </source>
</evidence>
<accession>A0ABS2MJQ4</accession>